<evidence type="ECO:0000256" key="4">
    <source>
        <dbReference type="ARBA" id="ARBA00022833"/>
    </source>
</evidence>
<evidence type="ECO:0000256" key="2">
    <source>
        <dbReference type="ARBA" id="ARBA00008072"/>
    </source>
</evidence>
<keyword evidence="3 6" id="KW-0479">Metal-binding</keyword>
<dbReference type="Gene3D" id="3.40.50.720">
    <property type="entry name" value="NAD(P)-binding Rossmann-like Domain"/>
    <property type="match status" value="1"/>
</dbReference>
<dbReference type="CDD" id="cd05285">
    <property type="entry name" value="sorbitol_DH"/>
    <property type="match status" value="1"/>
</dbReference>
<dbReference type="RefSeq" id="WP_183342125.1">
    <property type="nucleotide sequence ID" value="NZ_JACHZG010000004.1"/>
</dbReference>
<reference evidence="8 9" key="1">
    <citation type="submission" date="2020-08" db="EMBL/GenBank/DDBJ databases">
        <title>Sequencing the genomes of 1000 actinobacteria strains.</title>
        <authorList>
            <person name="Klenk H.-P."/>
        </authorList>
    </citation>
    <scope>NUCLEOTIDE SEQUENCE [LARGE SCALE GENOMIC DNA]</scope>
    <source>
        <strain evidence="8 9">DSM 11053</strain>
    </source>
</reference>
<comment type="cofactor">
    <cofactor evidence="1 6">
        <name>Zn(2+)</name>
        <dbReference type="ChEBI" id="CHEBI:29105"/>
    </cofactor>
</comment>
<evidence type="ECO:0000256" key="5">
    <source>
        <dbReference type="ARBA" id="ARBA00023002"/>
    </source>
</evidence>
<dbReference type="Pfam" id="PF08240">
    <property type="entry name" value="ADH_N"/>
    <property type="match status" value="1"/>
</dbReference>
<gene>
    <name evidence="8" type="ORF">FHX39_003832</name>
</gene>
<dbReference type="PANTHER" id="PTHR43161:SF9">
    <property type="entry name" value="SORBITOL DEHYDROGENASE"/>
    <property type="match status" value="1"/>
</dbReference>
<dbReference type="InterPro" id="IPR002328">
    <property type="entry name" value="ADH_Zn_CS"/>
</dbReference>
<comment type="caution">
    <text evidence="8">The sequence shown here is derived from an EMBL/GenBank/DDBJ whole genome shotgun (WGS) entry which is preliminary data.</text>
</comment>
<dbReference type="SMART" id="SM00829">
    <property type="entry name" value="PKS_ER"/>
    <property type="match status" value="1"/>
</dbReference>
<dbReference type="Gene3D" id="3.90.180.10">
    <property type="entry name" value="Medium-chain alcohol dehydrogenases, catalytic domain"/>
    <property type="match status" value="1"/>
</dbReference>
<keyword evidence="9" id="KW-1185">Reference proteome</keyword>
<dbReference type="Pfam" id="PF00107">
    <property type="entry name" value="ADH_zinc_N"/>
    <property type="match status" value="1"/>
</dbReference>
<dbReference type="PANTHER" id="PTHR43161">
    <property type="entry name" value="SORBITOL DEHYDROGENASE"/>
    <property type="match status" value="1"/>
</dbReference>
<dbReference type="InterPro" id="IPR036291">
    <property type="entry name" value="NAD(P)-bd_dom_sf"/>
</dbReference>
<comment type="similarity">
    <text evidence="2 6">Belongs to the zinc-containing alcohol dehydrogenase family.</text>
</comment>
<dbReference type="GO" id="GO:0003939">
    <property type="term" value="F:L-iditol 2-dehydrogenase (NAD+) activity"/>
    <property type="evidence" value="ECO:0007669"/>
    <property type="project" value="UniProtKB-EC"/>
</dbReference>
<dbReference type="EMBL" id="JACHZG010000004">
    <property type="protein sequence ID" value="MBB3328839.1"/>
    <property type="molecule type" value="Genomic_DNA"/>
</dbReference>
<dbReference type="AlphaFoldDB" id="A0A7W5JYS8"/>
<dbReference type="Proteomes" id="UP000565572">
    <property type="component" value="Unassembled WGS sequence"/>
</dbReference>
<keyword evidence="4 6" id="KW-0862">Zinc</keyword>
<name>A0A7W5JYS8_9ACTN</name>
<dbReference type="InterPro" id="IPR045306">
    <property type="entry name" value="SDH-like"/>
</dbReference>
<protein>
    <submittedName>
        <fullName evidence="8">L-iditol 2-dehydrogenase</fullName>
        <ecNumber evidence="8">1.1.1.14</ecNumber>
    </submittedName>
</protein>
<dbReference type="SUPFAM" id="SSF50129">
    <property type="entry name" value="GroES-like"/>
    <property type="match status" value="1"/>
</dbReference>
<evidence type="ECO:0000313" key="9">
    <source>
        <dbReference type="Proteomes" id="UP000565572"/>
    </source>
</evidence>
<sequence length="335" mass="35551">MSNRAAVMPELHRIEIREVPDPVPLPQQAVVRVEAVGVCGSDTAYYKVGRIGDYVVDGPIVLGHEVAGQVVEVGADVTNVEVGDRVAIEPGTPCRNCAQCFAGRYHLCPDLVFLATPPYDGALMEKMAIDARNLHRLPDAMTFEQGALAEPLSVGIWGCKRAGLEAGDEVLVTGAGPVGLLAAAAARAFGALSVTVTDVSAFRLDLARSMGFETEHSDEPGSKAFDVLLECSGAPGVLGRGLRRLRPAGRAAMIGMSKEEAIALPLSQLNVNELTISLVNRYQNTWPLAIALISSGRVDVEPLITHHFPLAQTEDALLLASTVPDSVKAVIHPQR</sequence>
<dbReference type="InterPro" id="IPR011032">
    <property type="entry name" value="GroES-like_sf"/>
</dbReference>
<dbReference type="EC" id="1.1.1.14" evidence="8"/>
<dbReference type="InterPro" id="IPR013154">
    <property type="entry name" value="ADH-like_N"/>
</dbReference>
<dbReference type="SUPFAM" id="SSF51735">
    <property type="entry name" value="NAD(P)-binding Rossmann-fold domains"/>
    <property type="match status" value="1"/>
</dbReference>
<dbReference type="InterPro" id="IPR013149">
    <property type="entry name" value="ADH-like_C"/>
</dbReference>
<proteinExistence type="inferred from homology"/>
<evidence type="ECO:0000313" key="8">
    <source>
        <dbReference type="EMBL" id="MBB3328839.1"/>
    </source>
</evidence>
<dbReference type="PROSITE" id="PS00059">
    <property type="entry name" value="ADH_ZINC"/>
    <property type="match status" value="1"/>
</dbReference>
<accession>A0A7W5JYS8</accession>
<evidence type="ECO:0000256" key="1">
    <source>
        <dbReference type="ARBA" id="ARBA00001947"/>
    </source>
</evidence>
<evidence type="ECO:0000259" key="7">
    <source>
        <dbReference type="SMART" id="SM00829"/>
    </source>
</evidence>
<evidence type="ECO:0000256" key="3">
    <source>
        <dbReference type="ARBA" id="ARBA00022723"/>
    </source>
</evidence>
<evidence type="ECO:0000256" key="6">
    <source>
        <dbReference type="RuleBase" id="RU361277"/>
    </source>
</evidence>
<dbReference type="GO" id="GO:0008270">
    <property type="term" value="F:zinc ion binding"/>
    <property type="evidence" value="ECO:0007669"/>
    <property type="project" value="InterPro"/>
</dbReference>
<keyword evidence="5 8" id="KW-0560">Oxidoreductase</keyword>
<dbReference type="InterPro" id="IPR020843">
    <property type="entry name" value="ER"/>
</dbReference>
<organism evidence="8 9">
    <name type="scientific">Microlunatus antarcticus</name>
    <dbReference type="NCBI Taxonomy" id="53388"/>
    <lineage>
        <taxon>Bacteria</taxon>
        <taxon>Bacillati</taxon>
        <taxon>Actinomycetota</taxon>
        <taxon>Actinomycetes</taxon>
        <taxon>Propionibacteriales</taxon>
        <taxon>Propionibacteriaceae</taxon>
        <taxon>Microlunatus</taxon>
    </lineage>
</organism>
<feature type="domain" description="Enoyl reductase (ER)" evidence="7">
    <location>
        <begin position="9"/>
        <end position="331"/>
    </location>
</feature>